<evidence type="ECO:0000313" key="6">
    <source>
        <dbReference type="EMBL" id="PIS05608.1"/>
    </source>
</evidence>
<gene>
    <name evidence="6" type="ORF">COT81_00395</name>
</gene>
<comment type="caution">
    <text evidence="4">Lacks conserved residue(s) required for the propagation of feature annotation.</text>
</comment>
<dbReference type="Pfam" id="PF01734">
    <property type="entry name" value="Patatin"/>
    <property type="match status" value="1"/>
</dbReference>
<dbReference type="PANTHER" id="PTHR14226:SF29">
    <property type="entry name" value="NEUROPATHY TARGET ESTERASE SWS"/>
    <property type="match status" value="1"/>
</dbReference>
<evidence type="ECO:0000259" key="5">
    <source>
        <dbReference type="PROSITE" id="PS51635"/>
    </source>
</evidence>
<sequence length="294" mass="33150">MSINKKIGLALSGGFIKGISHFGVIDVLLENGVPIDMISGCSAGGIVASVYSCGNHDELRDYLLSASGKEWLEVVFEPQLSRKGLLKGERIKEFYKKFILGKTFAETDIPLFLAAASLTRKKEVFLNSGSVLDAMMACLVTPGIFSVTNHQGDYLVDGAVYNQVPTKPLYAHGANYVIAVDVGNKIGYTIRALSYLKKYVKRLKREREDVTAEEIIQWEEHMHFLQGIIRNMQMFVDSYTNGYLENYKANVIIKPSVNYVQRWDIRKIRELYQHGRMAAEAKMPQIKRDLNLND</sequence>
<comment type="caution">
    <text evidence="6">The sequence shown here is derived from an EMBL/GenBank/DDBJ whole genome shotgun (WGS) entry which is preliminary data.</text>
</comment>
<name>A0A2H0W2N9_9BACT</name>
<dbReference type="AlphaFoldDB" id="A0A2H0W2N9"/>
<dbReference type="InterPro" id="IPR050301">
    <property type="entry name" value="NTE"/>
</dbReference>
<evidence type="ECO:0000256" key="4">
    <source>
        <dbReference type="PROSITE-ProRule" id="PRU01161"/>
    </source>
</evidence>
<dbReference type="SUPFAM" id="SSF52151">
    <property type="entry name" value="FabD/lysophospholipase-like"/>
    <property type="match status" value="1"/>
</dbReference>
<dbReference type="GO" id="GO:0016787">
    <property type="term" value="F:hydrolase activity"/>
    <property type="evidence" value="ECO:0007669"/>
    <property type="project" value="UniProtKB-UniRule"/>
</dbReference>
<reference evidence="7" key="1">
    <citation type="submission" date="2017-09" db="EMBL/GenBank/DDBJ databases">
        <title>Depth-based differentiation of microbial function through sediment-hosted aquifers and enrichment of novel symbionts in the deep terrestrial subsurface.</title>
        <authorList>
            <person name="Probst A.J."/>
            <person name="Ladd B."/>
            <person name="Jarett J.K."/>
            <person name="Geller-Mcgrath D.E."/>
            <person name="Sieber C.M.K."/>
            <person name="Emerson J.B."/>
            <person name="Anantharaman K."/>
            <person name="Thomas B.C."/>
            <person name="Malmstrom R."/>
            <person name="Stieglmeier M."/>
            <person name="Klingl A."/>
            <person name="Woyke T."/>
            <person name="Ryan C.M."/>
            <person name="Banfield J.F."/>
        </authorList>
    </citation>
    <scope>NUCLEOTIDE SEQUENCE [LARGE SCALE GENOMIC DNA]</scope>
</reference>
<evidence type="ECO:0000256" key="1">
    <source>
        <dbReference type="ARBA" id="ARBA00022801"/>
    </source>
</evidence>
<organism evidence="6 7">
    <name type="scientific">Candidatus Buchananbacteria bacterium CG10_big_fil_rev_8_21_14_0_10_42_9</name>
    <dbReference type="NCBI Taxonomy" id="1974526"/>
    <lineage>
        <taxon>Bacteria</taxon>
        <taxon>Candidatus Buchananiibacteriota</taxon>
    </lineage>
</organism>
<evidence type="ECO:0000313" key="7">
    <source>
        <dbReference type="Proteomes" id="UP000230935"/>
    </source>
</evidence>
<evidence type="ECO:0000256" key="2">
    <source>
        <dbReference type="ARBA" id="ARBA00022963"/>
    </source>
</evidence>
<feature type="domain" description="PNPLA" evidence="5">
    <location>
        <begin position="9"/>
        <end position="170"/>
    </location>
</feature>
<keyword evidence="1 4" id="KW-0378">Hydrolase</keyword>
<proteinExistence type="predicted"/>
<keyword evidence="2 4" id="KW-0442">Lipid degradation</keyword>
<dbReference type="Proteomes" id="UP000230935">
    <property type="component" value="Unassembled WGS sequence"/>
</dbReference>
<dbReference type="InterPro" id="IPR002641">
    <property type="entry name" value="PNPLA_dom"/>
</dbReference>
<dbReference type="InterPro" id="IPR016035">
    <property type="entry name" value="Acyl_Trfase/lysoPLipase"/>
</dbReference>
<feature type="short sequence motif" description="GXSXG" evidence="4">
    <location>
        <begin position="40"/>
        <end position="44"/>
    </location>
</feature>
<dbReference type="EMBL" id="PEZZ01000002">
    <property type="protein sequence ID" value="PIS05608.1"/>
    <property type="molecule type" value="Genomic_DNA"/>
</dbReference>
<dbReference type="GO" id="GO:0016042">
    <property type="term" value="P:lipid catabolic process"/>
    <property type="evidence" value="ECO:0007669"/>
    <property type="project" value="UniProtKB-UniRule"/>
</dbReference>
<keyword evidence="3 4" id="KW-0443">Lipid metabolism</keyword>
<dbReference type="PANTHER" id="PTHR14226">
    <property type="entry name" value="NEUROPATHY TARGET ESTERASE/SWISS CHEESE D.MELANOGASTER"/>
    <property type="match status" value="1"/>
</dbReference>
<accession>A0A2H0W2N9</accession>
<dbReference type="PROSITE" id="PS51635">
    <property type="entry name" value="PNPLA"/>
    <property type="match status" value="1"/>
</dbReference>
<feature type="active site" description="Proton acceptor" evidence="4">
    <location>
        <position position="157"/>
    </location>
</feature>
<protein>
    <recommendedName>
        <fullName evidence="5">PNPLA domain-containing protein</fullName>
    </recommendedName>
</protein>
<feature type="short sequence motif" description="DGA/G" evidence="4">
    <location>
        <begin position="157"/>
        <end position="159"/>
    </location>
</feature>
<feature type="active site" description="Nucleophile" evidence="4">
    <location>
        <position position="42"/>
    </location>
</feature>
<dbReference type="Gene3D" id="3.40.1090.10">
    <property type="entry name" value="Cytosolic phospholipase A2 catalytic domain"/>
    <property type="match status" value="2"/>
</dbReference>
<evidence type="ECO:0000256" key="3">
    <source>
        <dbReference type="ARBA" id="ARBA00023098"/>
    </source>
</evidence>